<dbReference type="AlphaFoldDB" id="A0A834WAI6"/>
<gene>
    <name evidence="2" type="ORF">G2W53_032857</name>
</gene>
<dbReference type="Gene3D" id="3.60.10.10">
    <property type="entry name" value="Endonuclease/exonuclease/phosphatase"/>
    <property type="match status" value="1"/>
</dbReference>
<evidence type="ECO:0000256" key="1">
    <source>
        <dbReference type="SAM" id="MobiDB-lite"/>
    </source>
</evidence>
<dbReference type="EMBL" id="JAAIUW010000010">
    <property type="protein sequence ID" value="KAF7811881.1"/>
    <property type="molecule type" value="Genomic_DNA"/>
</dbReference>
<dbReference type="PANTHER" id="PTHR33710">
    <property type="entry name" value="BNAC02G09200D PROTEIN"/>
    <property type="match status" value="1"/>
</dbReference>
<name>A0A834WAI6_9FABA</name>
<dbReference type="OrthoDB" id="1113909at2759"/>
<proteinExistence type="predicted"/>
<keyword evidence="2" id="KW-0808">Transferase</keyword>
<feature type="region of interest" description="Disordered" evidence="1">
    <location>
        <begin position="1"/>
        <end position="22"/>
    </location>
</feature>
<comment type="caution">
    <text evidence="2">The sequence shown here is derived from an EMBL/GenBank/DDBJ whole genome shotgun (WGS) entry which is preliminary data.</text>
</comment>
<dbReference type="Proteomes" id="UP000634136">
    <property type="component" value="Unassembled WGS sequence"/>
</dbReference>
<dbReference type="SUPFAM" id="SSF56219">
    <property type="entry name" value="DNase I-like"/>
    <property type="match status" value="1"/>
</dbReference>
<keyword evidence="2" id="KW-0695">RNA-directed DNA polymerase</keyword>
<feature type="compositionally biased region" description="Gly residues" evidence="1">
    <location>
        <begin position="1"/>
        <end position="14"/>
    </location>
</feature>
<protein>
    <submittedName>
        <fullName evidence="2">Reverse transcriptase</fullName>
    </submittedName>
</protein>
<evidence type="ECO:0000313" key="2">
    <source>
        <dbReference type="EMBL" id="KAF7811881.1"/>
    </source>
</evidence>
<accession>A0A834WAI6</accession>
<keyword evidence="2" id="KW-0548">Nucleotidyltransferase</keyword>
<organism evidence="2 3">
    <name type="scientific">Senna tora</name>
    <dbReference type="NCBI Taxonomy" id="362788"/>
    <lineage>
        <taxon>Eukaryota</taxon>
        <taxon>Viridiplantae</taxon>
        <taxon>Streptophyta</taxon>
        <taxon>Embryophyta</taxon>
        <taxon>Tracheophyta</taxon>
        <taxon>Spermatophyta</taxon>
        <taxon>Magnoliopsida</taxon>
        <taxon>eudicotyledons</taxon>
        <taxon>Gunneridae</taxon>
        <taxon>Pentapetalae</taxon>
        <taxon>rosids</taxon>
        <taxon>fabids</taxon>
        <taxon>Fabales</taxon>
        <taxon>Fabaceae</taxon>
        <taxon>Caesalpinioideae</taxon>
        <taxon>Cassia clade</taxon>
        <taxon>Senna</taxon>
    </lineage>
</organism>
<dbReference type="InterPro" id="IPR036691">
    <property type="entry name" value="Endo/exonu/phosph_ase_sf"/>
</dbReference>
<evidence type="ECO:0000313" key="3">
    <source>
        <dbReference type="Proteomes" id="UP000634136"/>
    </source>
</evidence>
<reference evidence="2" key="1">
    <citation type="submission" date="2020-09" db="EMBL/GenBank/DDBJ databases">
        <title>Genome-Enabled Discovery of Anthraquinone Biosynthesis in Senna tora.</title>
        <authorList>
            <person name="Kang S.-H."/>
            <person name="Pandey R.P."/>
            <person name="Lee C.-M."/>
            <person name="Sim J.-S."/>
            <person name="Jeong J.-T."/>
            <person name="Choi B.-S."/>
            <person name="Jung M."/>
            <person name="Ginzburg D."/>
            <person name="Zhao K."/>
            <person name="Won S.Y."/>
            <person name="Oh T.-J."/>
            <person name="Yu Y."/>
            <person name="Kim N.-H."/>
            <person name="Lee O.R."/>
            <person name="Lee T.-H."/>
            <person name="Bashyal P."/>
            <person name="Kim T.-S."/>
            <person name="Lee W.-H."/>
            <person name="Kawkins C."/>
            <person name="Kim C.-K."/>
            <person name="Kim J.S."/>
            <person name="Ahn B.O."/>
            <person name="Rhee S.Y."/>
            <person name="Sohng J.K."/>
        </authorList>
    </citation>
    <scope>NUCLEOTIDE SEQUENCE</scope>
    <source>
        <tissue evidence="2">Leaf</tissue>
    </source>
</reference>
<dbReference type="GO" id="GO:0003964">
    <property type="term" value="F:RNA-directed DNA polymerase activity"/>
    <property type="evidence" value="ECO:0007669"/>
    <property type="project" value="UniProtKB-KW"/>
</dbReference>
<dbReference type="PANTHER" id="PTHR33710:SF77">
    <property type="entry name" value="DNASE I-LIKE SUPERFAMILY PROTEIN"/>
    <property type="match status" value="1"/>
</dbReference>
<sequence>MGVGEGWVQGGGLGKRGEEEEWKSGGVMGWRGYGGVAMEDGMWKTEGKRGKDGVAAAGLGGRGAHGYGGLKVGEEEWRGLGWRKGLGEGMKRMEKRRKGRGDCIDICGLTDLGYSRPKFTWCNKRPNGQLVFERLDRFMGNGAWLNLCPHTVNFHLPKIKSDHNPMLLCTQPSIFNRSARPFRCERIWINHPDFLNVVQDGWDSAHNLSNALTLLKGKAISWNKHSLGNIFERKKILMKRLNGVGHALNYSPSPQLAILEQNLSKQYRDILLMEEELWASKARLD</sequence>
<keyword evidence="3" id="KW-1185">Reference proteome</keyword>